<dbReference type="EMBL" id="VUNF01000010">
    <property type="protein sequence ID" value="MST77415.1"/>
    <property type="molecule type" value="Genomic_DNA"/>
</dbReference>
<comment type="caution">
    <text evidence="1">The sequence shown here is derived from an EMBL/GenBank/DDBJ whole genome shotgun (WGS) entry which is preliminary data.</text>
</comment>
<sequence>MGKIGHFLGKIKGQLSQHGKNKEKSQNINKRQENTPILLQAFSHTFPEKLLFLGKIRGFLGKIGALSGKMLNEIKITSEREKKELNLLHKNIKNALKMLYTF</sequence>
<dbReference type="AlphaFoldDB" id="A0A6I2TVM7"/>
<accession>A0A6I2TVM7</accession>
<dbReference type="RefSeq" id="WP_154480871.1">
    <property type="nucleotide sequence ID" value="NZ_VUNF01000010.1"/>
</dbReference>
<protein>
    <submittedName>
        <fullName evidence="1">Uncharacterized protein</fullName>
    </submittedName>
</protein>
<proteinExistence type="predicted"/>
<reference evidence="1 2" key="1">
    <citation type="submission" date="2019-08" db="EMBL/GenBank/DDBJ databases">
        <title>In-depth cultivation of the pig gut microbiome towards novel bacterial diversity and tailored functional studies.</title>
        <authorList>
            <person name="Wylensek D."/>
            <person name="Hitch T.C.A."/>
            <person name="Clavel T."/>
        </authorList>
    </citation>
    <scope>NUCLEOTIDE SEQUENCE [LARGE SCALE GENOMIC DNA]</scope>
    <source>
        <strain evidence="1 2">LKV-178-WT-2C</strain>
    </source>
</reference>
<name>A0A6I2TVM7_9BACT</name>
<gene>
    <name evidence="1" type="ORF">FYJ72_06920</name>
</gene>
<evidence type="ECO:0000313" key="2">
    <source>
        <dbReference type="Proteomes" id="UP000450161"/>
    </source>
</evidence>
<organism evidence="1 2">
    <name type="scientific">Segatella copri</name>
    <dbReference type="NCBI Taxonomy" id="165179"/>
    <lineage>
        <taxon>Bacteria</taxon>
        <taxon>Pseudomonadati</taxon>
        <taxon>Bacteroidota</taxon>
        <taxon>Bacteroidia</taxon>
        <taxon>Bacteroidales</taxon>
        <taxon>Prevotellaceae</taxon>
        <taxon>Segatella</taxon>
    </lineage>
</organism>
<evidence type="ECO:0000313" key="1">
    <source>
        <dbReference type="EMBL" id="MST77415.1"/>
    </source>
</evidence>
<dbReference type="Proteomes" id="UP000450161">
    <property type="component" value="Unassembled WGS sequence"/>
</dbReference>